<dbReference type="HAMAP" id="MF_00272">
    <property type="entry name" value="GcvH"/>
    <property type="match status" value="1"/>
</dbReference>
<keyword evidence="6" id="KW-1185">Reference proteome</keyword>
<dbReference type="InterPro" id="IPR017453">
    <property type="entry name" value="GCV_H_sub"/>
</dbReference>
<gene>
    <name evidence="5" type="primary">gcvH-1</name>
    <name evidence="3" type="synonym">gcvH</name>
    <name evidence="5" type="ORF">GURASL_03350</name>
</gene>
<evidence type="ECO:0000256" key="3">
    <source>
        <dbReference type="HAMAP-Rule" id="MF_00272"/>
    </source>
</evidence>
<dbReference type="NCBIfam" id="TIGR00527">
    <property type="entry name" value="gcvH"/>
    <property type="match status" value="1"/>
</dbReference>
<comment type="similarity">
    <text evidence="1 3">Belongs to the GcvH family.</text>
</comment>
<dbReference type="NCBIfam" id="NF002270">
    <property type="entry name" value="PRK01202.1"/>
    <property type="match status" value="1"/>
</dbReference>
<evidence type="ECO:0000256" key="2">
    <source>
        <dbReference type="ARBA" id="ARBA00022823"/>
    </source>
</evidence>
<dbReference type="CDD" id="cd06848">
    <property type="entry name" value="GCS_H"/>
    <property type="match status" value="1"/>
</dbReference>
<dbReference type="Pfam" id="PF01597">
    <property type="entry name" value="GCV_H"/>
    <property type="match status" value="1"/>
</dbReference>
<reference evidence="5 6" key="1">
    <citation type="submission" date="2022-12" db="EMBL/GenBank/DDBJ databases">
        <title>Polyphasic characterization of Geotalea uranireducens NIT-SL11 newly isolated from a complex of sewage sludge and microbially reduced graphene oxide.</title>
        <authorList>
            <person name="Xie L."/>
            <person name="Yoshida N."/>
            <person name="Meng L."/>
        </authorList>
    </citation>
    <scope>NUCLEOTIDE SEQUENCE [LARGE SCALE GENOMIC DNA]</scope>
    <source>
        <strain evidence="5 6">NIT-SL11</strain>
    </source>
</reference>
<dbReference type="RefSeq" id="WP_282001395.1">
    <property type="nucleotide sequence ID" value="NZ_AP027151.1"/>
</dbReference>
<dbReference type="PROSITE" id="PS00189">
    <property type="entry name" value="LIPOYL"/>
    <property type="match status" value="1"/>
</dbReference>
<dbReference type="InterPro" id="IPR033753">
    <property type="entry name" value="GCV_H/Fam206"/>
</dbReference>
<dbReference type="InterPro" id="IPR003016">
    <property type="entry name" value="2-oxoA_DH_lipoyl-BS"/>
</dbReference>
<name>A0ABM8EG90_9BACT</name>
<dbReference type="Gene3D" id="2.40.50.100">
    <property type="match status" value="1"/>
</dbReference>
<evidence type="ECO:0000313" key="6">
    <source>
        <dbReference type="Proteomes" id="UP001317705"/>
    </source>
</evidence>
<dbReference type="SUPFAM" id="SSF51230">
    <property type="entry name" value="Single hybrid motif"/>
    <property type="match status" value="1"/>
</dbReference>
<dbReference type="InterPro" id="IPR002930">
    <property type="entry name" value="GCV_H"/>
</dbReference>
<comment type="subunit">
    <text evidence="3">The glycine cleavage system is composed of four proteins: P, T, L and H.</text>
</comment>
<evidence type="ECO:0000259" key="4">
    <source>
        <dbReference type="PROSITE" id="PS50968"/>
    </source>
</evidence>
<dbReference type="Proteomes" id="UP001317705">
    <property type="component" value="Chromosome"/>
</dbReference>
<dbReference type="PROSITE" id="PS50968">
    <property type="entry name" value="BIOTINYL_LIPOYL"/>
    <property type="match status" value="1"/>
</dbReference>
<organism evidence="5 6">
    <name type="scientific">Geotalea uraniireducens</name>
    <dbReference type="NCBI Taxonomy" id="351604"/>
    <lineage>
        <taxon>Bacteria</taxon>
        <taxon>Pseudomonadati</taxon>
        <taxon>Thermodesulfobacteriota</taxon>
        <taxon>Desulfuromonadia</taxon>
        <taxon>Geobacterales</taxon>
        <taxon>Geobacteraceae</taxon>
        <taxon>Geotalea</taxon>
    </lineage>
</organism>
<evidence type="ECO:0000313" key="5">
    <source>
        <dbReference type="EMBL" id="BDV41412.1"/>
    </source>
</evidence>
<comment type="function">
    <text evidence="3">The glycine cleavage system catalyzes the degradation of glycine. The H protein shuttles the methylamine group of glycine from the P protein to the T protein.</text>
</comment>
<dbReference type="PANTHER" id="PTHR11715:SF3">
    <property type="entry name" value="GLYCINE CLEAVAGE SYSTEM H PROTEIN-RELATED"/>
    <property type="match status" value="1"/>
</dbReference>
<accession>A0ABM8EG90</accession>
<dbReference type="InterPro" id="IPR011053">
    <property type="entry name" value="Single_hybrid_motif"/>
</dbReference>
<feature type="modified residue" description="N6-lipoyllysine" evidence="3">
    <location>
        <position position="59"/>
    </location>
</feature>
<dbReference type="EMBL" id="AP027151">
    <property type="protein sequence ID" value="BDV41412.1"/>
    <property type="molecule type" value="Genomic_DNA"/>
</dbReference>
<keyword evidence="2 3" id="KW-0450">Lipoyl</keyword>
<proteinExistence type="inferred from homology"/>
<protein>
    <recommendedName>
        <fullName evidence="3">Glycine cleavage system H protein</fullName>
    </recommendedName>
</protein>
<feature type="domain" description="Lipoyl-binding" evidence="4">
    <location>
        <begin position="18"/>
        <end position="100"/>
    </location>
</feature>
<dbReference type="PANTHER" id="PTHR11715">
    <property type="entry name" value="GLYCINE CLEAVAGE SYSTEM H PROTEIN"/>
    <property type="match status" value="1"/>
</dbReference>
<evidence type="ECO:0000256" key="1">
    <source>
        <dbReference type="ARBA" id="ARBA00009249"/>
    </source>
</evidence>
<comment type="cofactor">
    <cofactor evidence="3">
        <name>(R)-lipoate</name>
        <dbReference type="ChEBI" id="CHEBI:83088"/>
    </cofactor>
    <text evidence="3">Binds 1 lipoyl cofactor covalently.</text>
</comment>
<dbReference type="InterPro" id="IPR000089">
    <property type="entry name" value="Biotin_lipoyl"/>
</dbReference>
<sequence length="124" mass="13809">MDMYFTKEHEWVKIKEGTAAVGITEYAAHQLGDVTFVELPQAGKTVKQFDTLAGIESVKAASDIYAPVSGKVTEVNEALNDRPEIVNEAPEDAGWIAWIEMADTAELAQLMNREQYDEYVRGLE</sequence>